<accession>A0A1I5T0P2</accession>
<name>A0A1I5T0P2_9BACT</name>
<dbReference type="Proteomes" id="UP000199306">
    <property type="component" value="Unassembled WGS sequence"/>
</dbReference>
<gene>
    <name evidence="1" type="ORF">SAMN04515674_105312</name>
</gene>
<dbReference type="AlphaFoldDB" id="A0A1I5T0P2"/>
<reference evidence="1 2" key="1">
    <citation type="submission" date="2016-10" db="EMBL/GenBank/DDBJ databases">
        <authorList>
            <person name="de Groot N.N."/>
        </authorList>
    </citation>
    <scope>NUCLEOTIDE SEQUENCE [LARGE SCALE GENOMIC DNA]</scope>
    <source>
        <strain evidence="2">E92,LMG 26720,CCM 7988</strain>
    </source>
</reference>
<dbReference type="STRING" id="1079859.SAMN04515674_105312"/>
<evidence type="ECO:0000313" key="1">
    <source>
        <dbReference type="EMBL" id="SFP76600.1"/>
    </source>
</evidence>
<sequence length="405" mass="43867">MPANQVNFGAARVMMAAIQHTSNNTPRFRNIGTILALRSLSNQQVLQALDPINAAETKALGWKTVAGRDIPIPVVTLQYRPRNSGTAYNERATRTDGQVERSGASVDVKFDMYKETALKKTINSKLVEPNTVSYAESLLAGKLDQNGLNEFSKITGLLGLDLYQEIGETLYHPVNIASLTKLVAAIGKNAAYPTVVTPTAAAPIVQVVARDINGNPTKGVYSFIRTTKLSNKFSGRPLVIGGPKLAALLAEEKIYAINAEGLKIDAVYANTEFDFYYDEDIDTVAGTDVCLCIEGGAVALKEFNYHGSLIDVPRHANTAYGTMVMKIAQYNEENPLLQNTPSMFSMNMDVRATESVDAQDMPKSIIVPSIACGVYTRPLGYFSAVSGDIMKDTTGIYAFKLVDAS</sequence>
<proteinExistence type="predicted"/>
<evidence type="ECO:0000313" key="2">
    <source>
        <dbReference type="Proteomes" id="UP000199306"/>
    </source>
</evidence>
<keyword evidence="2" id="KW-1185">Reference proteome</keyword>
<organism evidence="1 2">
    <name type="scientific">Pseudarcicella hirudinis</name>
    <dbReference type="NCBI Taxonomy" id="1079859"/>
    <lineage>
        <taxon>Bacteria</taxon>
        <taxon>Pseudomonadati</taxon>
        <taxon>Bacteroidota</taxon>
        <taxon>Cytophagia</taxon>
        <taxon>Cytophagales</taxon>
        <taxon>Flectobacillaceae</taxon>
        <taxon>Pseudarcicella</taxon>
    </lineage>
</organism>
<dbReference type="EMBL" id="FOXH01000005">
    <property type="protein sequence ID" value="SFP76600.1"/>
    <property type="molecule type" value="Genomic_DNA"/>
</dbReference>
<dbReference type="RefSeq" id="WP_092016921.1">
    <property type="nucleotide sequence ID" value="NZ_JBHUFO010000034.1"/>
</dbReference>
<protein>
    <submittedName>
        <fullName evidence="1">Uncharacterized protein</fullName>
    </submittedName>
</protein>